<dbReference type="OrthoDB" id="73919at2759"/>
<dbReference type="SUPFAM" id="SSF49562">
    <property type="entry name" value="C2 domain (Calcium/lipid-binding domain, CaLB)"/>
    <property type="match status" value="1"/>
</dbReference>
<feature type="compositionally biased region" description="Polar residues" evidence="1">
    <location>
        <begin position="1"/>
        <end position="12"/>
    </location>
</feature>
<dbReference type="EMBL" id="MU006089">
    <property type="protein sequence ID" value="KAF2842863.1"/>
    <property type="molecule type" value="Genomic_DNA"/>
</dbReference>
<dbReference type="Gene3D" id="2.60.40.150">
    <property type="entry name" value="C2 domain"/>
    <property type="match status" value="1"/>
</dbReference>
<dbReference type="GO" id="GO:0010628">
    <property type="term" value="P:positive regulation of gene expression"/>
    <property type="evidence" value="ECO:0007669"/>
    <property type="project" value="TreeGrafter"/>
</dbReference>
<feature type="compositionally biased region" description="Polar residues" evidence="1">
    <location>
        <begin position="20"/>
        <end position="33"/>
    </location>
</feature>
<keyword evidence="4" id="KW-1185">Reference proteome</keyword>
<gene>
    <name evidence="3" type="ORF">M501DRAFT_1005587</name>
</gene>
<feature type="region of interest" description="Disordered" evidence="1">
    <location>
        <begin position="1"/>
        <end position="59"/>
    </location>
</feature>
<protein>
    <recommendedName>
        <fullName evidence="2">C2 domain-containing protein</fullName>
    </recommendedName>
</protein>
<reference evidence="3" key="1">
    <citation type="journal article" date="2020" name="Stud. Mycol.">
        <title>101 Dothideomycetes genomes: a test case for predicting lifestyles and emergence of pathogens.</title>
        <authorList>
            <person name="Haridas S."/>
            <person name="Albert R."/>
            <person name="Binder M."/>
            <person name="Bloem J."/>
            <person name="Labutti K."/>
            <person name="Salamov A."/>
            <person name="Andreopoulos B."/>
            <person name="Baker S."/>
            <person name="Barry K."/>
            <person name="Bills G."/>
            <person name="Bluhm B."/>
            <person name="Cannon C."/>
            <person name="Castanera R."/>
            <person name="Culley D."/>
            <person name="Daum C."/>
            <person name="Ezra D."/>
            <person name="Gonzalez J."/>
            <person name="Henrissat B."/>
            <person name="Kuo A."/>
            <person name="Liang C."/>
            <person name="Lipzen A."/>
            <person name="Lutzoni F."/>
            <person name="Magnuson J."/>
            <person name="Mondo S."/>
            <person name="Nolan M."/>
            <person name="Ohm R."/>
            <person name="Pangilinan J."/>
            <person name="Park H.-J."/>
            <person name="Ramirez L."/>
            <person name="Alfaro M."/>
            <person name="Sun H."/>
            <person name="Tritt A."/>
            <person name="Yoshinaga Y."/>
            <person name="Zwiers L.-H."/>
            <person name="Turgeon B."/>
            <person name="Goodwin S."/>
            <person name="Spatafora J."/>
            <person name="Crous P."/>
            <person name="Grigoriev I."/>
        </authorList>
    </citation>
    <scope>NUCLEOTIDE SEQUENCE</scope>
    <source>
        <strain evidence="3">CBS 101060</strain>
    </source>
</reference>
<accession>A0A9P4VT92</accession>
<dbReference type="InterPro" id="IPR000008">
    <property type="entry name" value="C2_dom"/>
</dbReference>
<feature type="domain" description="C2" evidence="2">
    <location>
        <begin position="47"/>
        <end position="178"/>
    </location>
</feature>
<evidence type="ECO:0000313" key="3">
    <source>
        <dbReference type="EMBL" id="KAF2842863.1"/>
    </source>
</evidence>
<dbReference type="Pfam" id="PF00168">
    <property type="entry name" value="C2"/>
    <property type="match status" value="1"/>
</dbReference>
<evidence type="ECO:0000313" key="4">
    <source>
        <dbReference type="Proteomes" id="UP000799429"/>
    </source>
</evidence>
<evidence type="ECO:0000256" key="1">
    <source>
        <dbReference type="SAM" id="MobiDB-lite"/>
    </source>
</evidence>
<feature type="region of interest" description="Disordered" evidence="1">
    <location>
        <begin position="410"/>
        <end position="434"/>
    </location>
</feature>
<dbReference type="PANTHER" id="PTHR47800">
    <property type="entry name" value="C2 DOMAIN-CONTAINING PROTEIN"/>
    <property type="match status" value="1"/>
</dbReference>
<feature type="compositionally biased region" description="Basic and acidic residues" evidence="1">
    <location>
        <begin position="410"/>
        <end position="424"/>
    </location>
</feature>
<dbReference type="AlphaFoldDB" id="A0A9P4VT92"/>
<dbReference type="PROSITE" id="PS50004">
    <property type="entry name" value="C2"/>
    <property type="match status" value="1"/>
</dbReference>
<evidence type="ECO:0000259" key="2">
    <source>
        <dbReference type="PROSITE" id="PS50004"/>
    </source>
</evidence>
<dbReference type="PANTHER" id="PTHR47800:SF5">
    <property type="entry name" value="FER-1-LIKE PROTEIN 6"/>
    <property type="match status" value="1"/>
</dbReference>
<dbReference type="SMART" id="SM00239">
    <property type="entry name" value="C2"/>
    <property type="match status" value="1"/>
</dbReference>
<organism evidence="3 4">
    <name type="scientific">Patellaria atrata CBS 101060</name>
    <dbReference type="NCBI Taxonomy" id="1346257"/>
    <lineage>
        <taxon>Eukaryota</taxon>
        <taxon>Fungi</taxon>
        <taxon>Dikarya</taxon>
        <taxon>Ascomycota</taxon>
        <taxon>Pezizomycotina</taxon>
        <taxon>Dothideomycetes</taxon>
        <taxon>Dothideomycetes incertae sedis</taxon>
        <taxon>Patellariales</taxon>
        <taxon>Patellariaceae</taxon>
        <taxon>Patellaria</taxon>
    </lineage>
</organism>
<sequence length="583" mass="66298">MLTEKGSSSSNGGHRGDESVWQSESSKGSNSGNALKKKTSLNSSTSSGPAGGFDETPIPSAPPGYTVKITFHRAENLPISDISTFSSDPFILAQMNTSLPPRHKEDPHIRLRTPTIHRSTNPQWNCEWIIANVPSSGFKLKVRVYDEDTADHDDRLGNAHVIVPPFEEDWQGIHNQCYKLKKRMGSKRAYLLRGVAVCLGHAKHMSGFVYISVEVLERTPGEDGGRCYTLGPLWWTKHYSPLLGRITGKVDTDLGEKGREKCRSKSYNFQANQMQLQGPVPAQMYHRYVEFKPFVKAMFTSRGVKGFLLSKALHHQHGRVYNFDHSTEWGRFNEPCREMTLQFLELVHYDRGGRIFTYVLTLDSLFRFTETGKEFGIDMLSKHTMHSDVSIYVAFSGEFFIRRLKHPRRRLPEEGGHNKEHPPEDLWEGADEEAPKDPTHYEIIIDNDSGTYRPNAKLLPLLKEFIERQFPGLRVVTLDSQGDAERMQKMKNEQRERKKEEGNHIVYTQVSDIESLSSSDEEALDALEREGYKRDRGLLSQMQREIAAKGQAKQNHLKTMMPHMDLVHSDTGLDEKQGKAPEG</sequence>
<proteinExistence type="predicted"/>
<feature type="region of interest" description="Disordered" evidence="1">
    <location>
        <begin position="547"/>
        <end position="583"/>
    </location>
</feature>
<dbReference type="InterPro" id="IPR035892">
    <property type="entry name" value="C2_domain_sf"/>
</dbReference>
<feature type="compositionally biased region" description="Basic and acidic residues" evidence="1">
    <location>
        <begin position="565"/>
        <end position="583"/>
    </location>
</feature>
<dbReference type="Proteomes" id="UP000799429">
    <property type="component" value="Unassembled WGS sequence"/>
</dbReference>
<name>A0A9P4VT92_9PEZI</name>
<comment type="caution">
    <text evidence="3">The sequence shown here is derived from an EMBL/GenBank/DDBJ whole genome shotgun (WGS) entry which is preliminary data.</text>
</comment>